<proteinExistence type="predicted"/>
<keyword evidence="1" id="KW-0548">Nucleotidyltransferase</keyword>
<dbReference type="RefSeq" id="WP_085817722.1">
    <property type="nucleotide sequence ID" value="NZ_FWFU01000002.1"/>
</dbReference>
<dbReference type="Pfam" id="PF02348">
    <property type="entry name" value="CTP_transf_3"/>
    <property type="match status" value="1"/>
</dbReference>
<dbReference type="InterPro" id="IPR003329">
    <property type="entry name" value="Cytidylyl_trans"/>
</dbReference>
<dbReference type="GO" id="GO:0008781">
    <property type="term" value="F:N-acylneuraminate cytidylyltransferase activity"/>
    <property type="evidence" value="ECO:0007669"/>
    <property type="project" value="TreeGrafter"/>
</dbReference>
<dbReference type="Proteomes" id="UP000193207">
    <property type="component" value="Unassembled WGS sequence"/>
</dbReference>
<dbReference type="EMBL" id="FWFU01000002">
    <property type="protein sequence ID" value="SLN40299.1"/>
    <property type="molecule type" value="Genomic_DNA"/>
</dbReference>
<dbReference type="InterPro" id="IPR020039">
    <property type="entry name" value="PseF"/>
</dbReference>
<keyword evidence="2" id="KW-1185">Reference proteome</keyword>
<dbReference type="PANTHER" id="PTHR21485:SF6">
    <property type="entry name" value="N-ACYLNEURAMINATE CYTIDYLYLTRANSFERASE-RELATED"/>
    <property type="match status" value="1"/>
</dbReference>
<protein>
    <submittedName>
        <fullName evidence="1">CMP-N,N'-diacetyllegionaminic acid synthase</fullName>
        <ecNumber evidence="1">2.7.7.82</ecNumber>
    </submittedName>
</protein>
<dbReference type="Gene3D" id="3.90.550.10">
    <property type="entry name" value="Spore Coat Polysaccharide Biosynthesis Protein SpsA, Chain A"/>
    <property type="match status" value="1"/>
</dbReference>
<accession>A0A1X6Z552</accession>
<dbReference type="InterPro" id="IPR029044">
    <property type="entry name" value="Nucleotide-diphossugar_trans"/>
</dbReference>
<evidence type="ECO:0000313" key="1">
    <source>
        <dbReference type="EMBL" id="SLN40299.1"/>
    </source>
</evidence>
<reference evidence="1 2" key="1">
    <citation type="submission" date="2017-03" db="EMBL/GenBank/DDBJ databases">
        <authorList>
            <person name="Afonso C.L."/>
            <person name="Miller P.J."/>
            <person name="Scott M.A."/>
            <person name="Spackman E."/>
            <person name="Goraichik I."/>
            <person name="Dimitrov K.M."/>
            <person name="Suarez D.L."/>
            <person name="Swayne D.E."/>
        </authorList>
    </citation>
    <scope>NUCLEOTIDE SEQUENCE [LARGE SCALE GENOMIC DNA]</scope>
    <source>
        <strain evidence="1 2">CECT 8110</strain>
    </source>
</reference>
<organism evidence="1 2">
    <name type="scientific">Roseovarius halotolerans</name>
    <dbReference type="NCBI Taxonomy" id="505353"/>
    <lineage>
        <taxon>Bacteria</taxon>
        <taxon>Pseudomonadati</taxon>
        <taxon>Pseudomonadota</taxon>
        <taxon>Alphaproteobacteria</taxon>
        <taxon>Rhodobacterales</taxon>
        <taxon>Roseobacteraceae</taxon>
        <taxon>Roseovarius</taxon>
    </lineage>
</organism>
<dbReference type="CDD" id="cd02513">
    <property type="entry name" value="CMP-NeuAc_Synthase"/>
    <property type="match status" value="1"/>
</dbReference>
<name>A0A1X6Z552_9RHOB</name>
<dbReference type="NCBIfam" id="TIGR03584">
    <property type="entry name" value="PseF"/>
    <property type="match status" value="1"/>
</dbReference>
<evidence type="ECO:0000313" key="2">
    <source>
        <dbReference type="Proteomes" id="UP000193207"/>
    </source>
</evidence>
<keyword evidence="1" id="KW-0808">Transferase</keyword>
<dbReference type="SUPFAM" id="SSF53448">
    <property type="entry name" value="Nucleotide-diphospho-sugar transferases"/>
    <property type="match status" value="1"/>
</dbReference>
<dbReference type="InterPro" id="IPR050793">
    <property type="entry name" value="CMP-NeuNAc_synthase"/>
</dbReference>
<gene>
    <name evidence="1" type="primary">neuA_1</name>
    <name evidence="1" type="ORF">ROH8110_02159</name>
</gene>
<sequence>MAIAVIPARAGSRRVPQKNIADICGRPMIAWTISNALASHAFDAVVVSTDCPGIAEIAESAGAHVPGLRAPDLSDDHTPLDAVMRDFTKAADPRHDWICMIYATALLLEPATLARAAQLAAQAAQDDDFVLSLLPYPHPPQRAVALEDGIVRMITPEHARTRTQDLPRRLHDAAQFVFGRRRAWLDGQTVWNSRTRGIALSPAEAIDIDLPADLEIARALMARRIASREPAT</sequence>
<dbReference type="OrthoDB" id="9805604at2"/>
<dbReference type="EC" id="2.7.7.82" evidence="1"/>
<dbReference type="PANTHER" id="PTHR21485">
    <property type="entry name" value="HAD SUPERFAMILY MEMBERS CMAS AND KDSC"/>
    <property type="match status" value="1"/>
</dbReference>
<dbReference type="AlphaFoldDB" id="A0A1X6Z552"/>